<dbReference type="PANTHER" id="PTHR34406:SF1">
    <property type="entry name" value="PROTEIN YCEI"/>
    <property type="match status" value="1"/>
</dbReference>
<dbReference type="EMBL" id="BMFP01000001">
    <property type="protein sequence ID" value="GGG02638.1"/>
    <property type="molecule type" value="Genomic_DNA"/>
</dbReference>
<dbReference type="RefSeq" id="WP_188499865.1">
    <property type="nucleotide sequence ID" value="NZ_BMFP01000001.1"/>
</dbReference>
<comment type="caution">
    <text evidence="2">The sequence shown here is derived from an EMBL/GenBank/DDBJ whole genome shotgun (WGS) entry which is preliminary data.</text>
</comment>
<dbReference type="InterPro" id="IPR007372">
    <property type="entry name" value="Lipid/polyisoprenoid-bd_YceI"/>
</dbReference>
<gene>
    <name evidence="2" type="ORF">GCM10011323_04350</name>
</gene>
<dbReference type="SUPFAM" id="SSF101874">
    <property type="entry name" value="YceI-like"/>
    <property type="match status" value="1"/>
</dbReference>
<dbReference type="Proteomes" id="UP000634043">
    <property type="component" value="Unassembled WGS sequence"/>
</dbReference>
<feature type="domain" description="Lipid/polyisoprenoid-binding YceI-like" evidence="1">
    <location>
        <begin position="9"/>
        <end position="177"/>
    </location>
</feature>
<evidence type="ECO:0000259" key="1">
    <source>
        <dbReference type="SMART" id="SM00867"/>
    </source>
</evidence>
<reference evidence="3" key="1">
    <citation type="journal article" date="2019" name="Int. J. Syst. Evol. Microbiol.">
        <title>The Global Catalogue of Microorganisms (GCM) 10K type strain sequencing project: providing services to taxonomists for standard genome sequencing and annotation.</title>
        <authorList>
            <consortium name="The Broad Institute Genomics Platform"/>
            <consortium name="The Broad Institute Genome Sequencing Center for Infectious Disease"/>
            <person name="Wu L."/>
            <person name="Ma J."/>
        </authorList>
    </citation>
    <scope>NUCLEOTIDE SEQUENCE [LARGE SCALE GENOMIC DNA]</scope>
    <source>
        <strain evidence="3">CGMCC 1.12749</strain>
    </source>
</reference>
<protein>
    <submittedName>
        <fullName evidence="2">Polyisoprenoid-binding protein</fullName>
    </submittedName>
</protein>
<proteinExistence type="predicted"/>
<dbReference type="Pfam" id="PF04264">
    <property type="entry name" value="YceI"/>
    <property type="match status" value="1"/>
</dbReference>
<sequence length="180" mass="20573">MQGQNKKNIWVIDPVHTRIRFETKYLLITSVSGWFTEFEGSVTTPSDNFDNSEIKLKLYTNSINTGNEERDNHLRSTDFFDTANYPSLTFSSTSVHVQNTEIKVTGELCIKNIRETISFEARHLGFVTDPFGNSKSAFEMQLVLNRKDFGISWNQFFDNAGVLLSDEVKIFGDIQLLKVS</sequence>
<evidence type="ECO:0000313" key="2">
    <source>
        <dbReference type="EMBL" id="GGG02638.1"/>
    </source>
</evidence>
<dbReference type="Gene3D" id="2.40.128.110">
    <property type="entry name" value="Lipid/polyisoprenoid-binding, YceI-like"/>
    <property type="match status" value="1"/>
</dbReference>
<organism evidence="2 3">
    <name type="scientific">Pontibacter amylolyticus</name>
    <dbReference type="NCBI Taxonomy" id="1424080"/>
    <lineage>
        <taxon>Bacteria</taxon>
        <taxon>Pseudomonadati</taxon>
        <taxon>Bacteroidota</taxon>
        <taxon>Cytophagia</taxon>
        <taxon>Cytophagales</taxon>
        <taxon>Hymenobacteraceae</taxon>
        <taxon>Pontibacter</taxon>
    </lineage>
</organism>
<dbReference type="InterPro" id="IPR036761">
    <property type="entry name" value="TTHA0802/YceI-like_sf"/>
</dbReference>
<dbReference type="PANTHER" id="PTHR34406">
    <property type="entry name" value="PROTEIN YCEI"/>
    <property type="match status" value="1"/>
</dbReference>
<keyword evidence="3" id="KW-1185">Reference proteome</keyword>
<name>A0ABQ1VYN2_9BACT</name>
<accession>A0ABQ1VYN2</accession>
<evidence type="ECO:0000313" key="3">
    <source>
        <dbReference type="Proteomes" id="UP000634043"/>
    </source>
</evidence>
<dbReference type="SMART" id="SM00867">
    <property type="entry name" value="YceI"/>
    <property type="match status" value="1"/>
</dbReference>